<name>A0A0C3AIN2_SERVB</name>
<gene>
    <name evidence="4" type="ORF">M408DRAFT_331738</name>
</gene>
<dbReference type="EMBL" id="KN824323">
    <property type="protein sequence ID" value="KIM24495.1"/>
    <property type="molecule type" value="Genomic_DNA"/>
</dbReference>
<feature type="transmembrane region" description="Helical" evidence="3">
    <location>
        <begin position="440"/>
        <end position="459"/>
    </location>
</feature>
<feature type="transmembrane region" description="Helical" evidence="3">
    <location>
        <begin position="408"/>
        <end position="428"/>
    </location>
</feature>
<feature type="transmembrane region" description="Helical" evidence="3">
    <location>
        <begin position="281"/>
        <end position="303"/>
    </location>
</feature>
<evidence type="ECO:0000313" key="4">
    <source>
        <dbReference type="EMBL" id="KIM24495.1"/>
    </source>
</evidence>
<feature type="transmembrane region" description="Helical" evidence="3">
    <location>
        <begin position="315"/>
        <end position="334"/>
    </location>
</feature>
<dbReference type="STRING" id="933852.A0A0C3AIN2"/>
<accession>A0A0C3AIN2</accession>
<dbReference type="HOGENOM" id="CLU_001265_1_1_1"/>
<feature type="transmembrane region" description="Helical" evidence="3">
    <location>
        <begin position="66"/>
        <end position="87"/>
    </location>
</feature>
<keyword evidence="3" id="KW-0472">Membrane</keyword>
<evidence type="ECO:0008006" key="6">
    <source>
        <dbReference type="Google" id="ProtNLM"/>
    </source>
</evidence>
<protein>
    <recommendedName>
        <fullName evidence="6">Major facilitator superfamily (MFS) profile domain-containing protein</fullName>
    </recommendedName>
</protein>
<evidence type="ECO:0000313" key="5">
    <source>
        <dbReference type="Proteomes" id="UP000054097"/>
    </source>
</evidence>
<feature type="transmembrane region" description="Helical" evidence="3">
    <location>
        <begin position="370"/>
        <end position="396"/>
    </location>
</feature>
<comment type="similarity">
    <text evidence="2">Belongs to the major facilitator superfamily. Monocarboxylate porter (TC 2.A.1.13) family.</text>
</comment>
<dbReference type="GO" id="GO:0022857">
    <property type="term" value="F:transmembrane transporter activity"/>
    <property type="evidence" value="ECO:0007669"/>
    <property type="project" value="InterPro"/>
</dbReference>
<feature type="transmembrane region" description="Helical" evidence="3">
    <location>
        <begin position="164"/>
        <end position="187"/>
    </location>
</feature>
<dbReference type="Proteomes" id="UP000054097">
    <property type="component" value="Unassembled WGS sequence"/>
</dbReference>
<evidence type="ECO:0000256" key="1">
    <source>
        <dbReference type="ARBA" id="ARBA00004141"/>
    </source>
</evidence>
<keyword evidence="5" id="KW-1185">Reference proteome</keyword>
<proteinExistence type="inferred from homology"/>
<comment type="subcellular location">
    <subcellularLocation>
        <location evidence="1">Membrane</location>
        <topology evidence="1">Multi-pass membrane protein</topology>
    </subcellularLocation>
</comment>
<reference evidence="5" key="2">
    <citation type="submission" date="2015-01" db="EMBL/GenBank/DDBJ databases">
        <title>Evolutionary Origins and Diversification of the Mycorrhizal Mutualists.</title>
        <authorList>
            <consortium name="DOE Joint Genome Institute"/>
            <consortium name="Mycorrhizal Genomics Consortium"/>
            <person name="Kohler A."/>
            <person name="Kuo A."/>
            <person name="Nagy L.G."/>
            <person name="Floudas D."/>
            <person name="Copeland A."/>
            <person name="Barry K.W."/>
            <person name="Cichocki N."/>
            <person name="Veneault-Fourrey C."/>
            <person name="LaButti K."/>
            <person name="Lindquist E.A."/>
            <person name="Lipzen A."/>
            <person name="Lundell T."/>
            <person name="Morin E."/>
            <person name="Murat C."/>
            <person name="Riley R."/>
            <person name="Ohm R."/>
            <person name="Sun H."/>
            <person name="Tunlid A."/>
            <person name="Henrissat B."/>
            <person name="Grigoriev I.V."/>
            <person name="Hibbett D.S."/>
            <person name="Martin F."/>
        </authorList>
    </citation>
    <scope>NUCLEOTIDE SEQUENCE [LARGE SCALE GENOMIC DNA]</scope>
    <source>
        <strain evidence="5">MAFF 305830</strain>
    </source>
</reference>
<reference evidence="4 5" key="1">
    <citation type="submission" date="2014-04" db="EMBL/GenBank/DDBJ databases">
        <authorList>
            <consortium name="DOE Joint Genome Institute"/>
            <person name="Kuo A."/>
            <person name="Zuccaro A."/>
            <person name="Kohler A."/>
            <person name="Nagy L.G."/>
            <person name="Floudas D."/>
            <person name="Copeland A."/>
            <person name="Barry K.W."/>
            <person name="Cichocki N."/>
            <person name="Veneault-Fourrey C."/>
            <person name="LaButti K."/>
            <person name="Lindquist E.A."/>
            <person name="Lipzen A."/>
            <person name="Lundell T."/>
            <person name="Morin E."/>
            <person name="Murat C."/>
            <person name="Sun H."/>
            <person name="Tunlid A."/>
            <person name="Henrissat B."/>
            <person name="Grigoriev I.V."/>
            <person name="Hibbett D.S."/>
            <person name="Martin F."/>
            <person name="Nordberg H.P."/>
            <person name="Cantor M.N."/>
            <person name="Hua S.X."/>
        </authorList>
    </citation>
    <scope>NUCLEOTIDE SEQUENCE [LARGE SCALE GENOMIC DNA]</scope>
    <source>
        <strain evidence="4 5">MAFF 305830</strain>
    </source>
</reference>
<dbReference type="InterPro" id="IPR011701">
    <property type="entry name" value="MFS"/>
</dbReference>
<dbReference type="PANTHER" id="PTHR11360">
    <property type="entry name" value="MONOCARBOXYLATE TRANSPORTER"/>
    <property type="match status" value="1"/>
</dbReference>
<feature type="transmembrane region" description="Helical" evidence="3">
    <location>
        <begin position="231"/>
        <end position="249"/>
    </location>
</feature>
<dbReference type="InterPro" id="IPR050327">
    <property type="entry name" value="Proton-linked_MCT"/>
</dbReference>
<dbReference type="GO" id="GO:0016020">
    <property type="term" value="C:membrane"/>
    <property type="evidence" value="ECO:0007669"/>
    <property type="project" value="UniProtKB-SubCell"/>
</dbReference>
<evidence type="ECO:0000256" key="2">
    <source>
        <dbReference type="ARBA" id="ARBA00006727"/>
    </source>
</evidence>
<organism evidence="4 5">
    <name type="scientific">Serendipita vermifera MAFF 305830</name>
    <dbReference type="NCBI Taxonomy" id="933852"/>
    <lineage>
        <taxon>Eukaryota</taxon>
        <taxon>Fungi</taxon>
        <taxon>Dikarya</taxon>
        <taxon>Basidiomycota</taxon>
        <taxon>Agaricomycotina</taxon>
        <taxon>Agaricomycetes</taxon>
        <taxon>Sebacinales</taxon>
        <taxon>Serendipitaceae</taxon>
        <taxon>Serendipita</taxon>
    </lineage>
</organism>
<sequence length="468" mass="50796">MEKAGSEKGKDQASIIATVVDEHTAVQTPERTSSPDRKGDIEKAIIEDQKDGLPAPIEIPDGGWKAWLTVLGAWCILFATFGMTNAYGVYQDYYVRFFLPSYTPSSIGWIGSVQIFFQFSMGFFAGKLFDAGYFYQTVTAFSILYVLAYYMLSLAHQDAFYQVLLSQGILAGIALGFLFLPSIGVIAHHFRRRRSFAMGIVVSGSSCGGIVFPIMLNKLIESKGFAEATRSVAYVCTGMLVLAVALMRTRLPPPSKMKKDPNAPPPPPIPTPRELIRDVPYMITIAGAFFNIMGLFTPIFYMQLYAVAHGVDQNLAFYTITILNGASIIGRILPNLVGDIWGPFNAVLACTGTCIVLIFAMLAATNAGGIIAICVLYGLFSGAYISLIGPLFAGLANHLGEIGIRMGFGFVWLALAGLAGTPICGALLTSDLLWVRPLTFSGACMVVGFTFLFIARHLIAQKKNTWKV</sequence>
<dbReference type="Gene3D" id="1.20.1250.20">
    <property type="entry name" value="MFS general substrate transporter like domains"/>
    <property type="match status" value="2"/>
</dbReference>
<dbReference type="InterPro" id="IPR036259">
    <property type="entry name" value="MFS_trans_sf"/>
</dbReference>
<dbReference type="SUPFAM" id="SSF103473">
    <property type="entry name" value="MFS general substrate transporter"/>
    <property type="match status" value="1"/>
</dbReference>
<dbReference type="Pfam" id="PF07690">
    <property type="entry name" value="MFS_1"/>
    <property type="match status" value="1"/>
</dbReference>
<feature type="transmembrane region" description="Helical" evidence="3">
    <location>
        <begin position="196"/>
        <end position="216"/>
    </location>
</feature>
<feature type="transmembrane region" description="Helical" evidence="3">
    <location>
        <begin position="133"/>
        <end position="152"/>
    </location>
</feature>
<keyword evidence="3" id="KW-0812">Transmembrane</keyword>
<dbReference type="PANTHER" id="PTHR11360:SF234">
    <property type="entry name" value="MFS-TYPE TRANSPORTER DBAD-RELATED"/>
    <property type="match status" value="1"/>
</dbReference>
<keyword evidence="3" id="KW-1133">Transmembrane helix</keyword>
<dbReference type="OrthoDB" id="6499973at2759"/>
<dbReference type="AlphaFoldDB" id="A0A0C3AIN2"/>
<feature type="transmembrane region" description="Helical" evidence="3">
    <location>
        <begin position="107"/>
        <end position="126"/>
    </location>
</feature>
<feature type="transmembrane region" description="Helical" evidence="3">
    <location>
        <begin position="346"/>
        <end position="364"/>
    </location>
</feature>
<evidence type="ECO:0000256" key="3">
    <source>
        <dbReference type="SAM" id="Phobius"/>
    </source>
</evidence>